<accession>A0A0Q0RNN7</accession>
<organism evidence="1 2">
    <name type="scientific">Flavobacterium aquidurense</name>
    <dbReference type="NCBI Taxonomy" id="362413"/>
    <lineage>
        <taxon>Bacteria</taxon>
        <taxon>Pseudomonadati</taxon>
        <taxon>Bacteroidota</taxon>
        <taxon>Flavobacteriia</taxon>
        <taxon>Flavobacteriales</taxon>
        <taxon>Flavobacteriaceae</taxon>
        <taxon>Flavobacterium</taxon>
    </lineage>
</organism>
<sequence length="53" mass="5799">MPEKITLAILPKSNTGVKNNKNTAGESKKVNNAIIKITLIEIAICIRNCFIIC</sequence>
<name>A0A0Q0RNN7_9FLAO</name>
<dbReference type="EMBL" id="JRLF01000015">
    <property type="protein sequence ID" value="KQB37842.1"/>
    <property type="molecule type" value="Genomic_DNA"/>
</dbReference>
<dbReference type="Proteomes" id="UP000050443">
    <property type="component" value="Unassembled WGS sequence"/>
</dbReference>
<proteinExistence type="predicted"/>
<comment type="caution">
    <text evidence="1">The sequence shown here is derived from an EMBL/GenBank/DDBJ whole genome shotgun (WGS) entry which is preliminary data.</text>
</comment>
<evidence type="ECO:0000313" key="1">
    <source>
        <dbReference type="EMBL" id="KQB37842.1"/>
    </source>
</evidence>
<evidence type="ECO:0000313" key="2">
    <source>
        <dbReference type="Proteomes" id="UP000050443"/>
    </source>
</evidence>
<protein>
    <submittedName>
        <fullName evidence="1">Uncharacterized protein</fullName>
    </submittedName>
</protein>
<gene>
    <name evidence="1" type="ORF">RC62_3008</name>
</gene>
<dbReference type="AlphaFoldDB" id="A0A0Q0RNN7"/>
<reference evidence="1 2" key="1">
    <citation type="submission" date="2014-09" db="EMBL/GenBank/DDBJ databases">
        <title>Genome sequence of Flavobacterium aquidurense RC62.</title>
        <authorList>
            <person name="Kim J.F."/>
            <person name="Kwak M.-J."/>
        </authorList>
    </citation>
    <scope>NUCLEOTIDE SEQUENCE [LARGE SCALE GENOMIC DNA]</scope>
    <source>
        <strain evidence="1 2">RC62</strain>
    </source>
</reference>